<name>A0A7V3ZS93_UNCW3</name>
<evidence type="ECO:0000256" key="6">
    <source>
        <dbReference type="ARBA" id="ARBA00022723"/>
    </source>
</evidence>
<dbReference type="GO" id="GO:0046872">
    <property type="term" value="F:metal ion binding"/>
    <property type="evidence" value="ECO:0007669"/>
    <property type="project" value="UniProtKB-KW"/>
</dbReference>
<dbReference type="Pfam" id="PF00919">
    <property type="entry name" value="UPF0004"/>
    <property type="match status" value="1"/>
</dbReference>
<evidence type="ECO:0000256" key="12">
    <source>
        <dbReference type="ARBA" id="ARBA00081141"/>
    </source>
</evidence>
<dbReference type="EC" id="2.8.4.3" evidence="9"/>
<dbReference type="NCBIfam" id="TIGR00089">
    <property type="entry name" value="MiaB/RimO family radical SAM methylthiotransferase"/>
    <property type="match status" value="1"/>
</dbReference>
<dbReference type="AlphaFoldDB" id="A0A7V3ZS93"/>
<dbReference type="PROSITE" id="PS51918">
    <property type="entry name" value="RADICAL_SAM"/>
    <property type="match status" value="1"/>
</dbReference>
<dbReference type="FunFam" id="3.80.30.20:FF:000001">
    <property type="entry name" value="tRNA-2-methylthio-N(6)-dimethylallyladenosine synthase 2"/>
    <property type="match status" value="1"/>
</dbReference>
<dbReference type="EMBL" id="DTDP01000001">
    <property type="protein sequence ID" value="HGK53397.1"/>
    <property type="molecule type" value="Genomic_DNA"/>
</dbReference>
<evidence type="ECO:0000313" key="16">
    <source>
        <dbReference type="EMBL" id="HGK53397.1"/>
    </source>
</evidence>
<dbReference type="InterPro" id="IPR013848">
    <property type="entry name" value="Methylthiotransferase_N"/>
</dbReference>
<evidence type="ECO:0000256" key="10">
    <source>
        <dbReference type="ARBA" id="ARBA00068570"/>
    </source>
</evidence>
<dbReference type="InterPro" id="IPR007197">
    <property type="entry name" value="rSAM"/>
</dbReference>
<evidence type="ECO:0000256" key="2">
    <source>
        <dbReference type="ARBA" id="ARBA00003234"/>
    </source>
</evidence>
<dbReference type="InterPro" id="IPR002792">
    <property type="entry name" value="TRAM_dom"/>
</dbReference>
<accession>A0A7V3ZS93</accession>
<dbReference type="PROSITE" id="PS50926">
    <property type="entry name" value="TRAM"/>
    <property type="match status" value="1"/>
</dbReference>
<keyword evidence="3" id="KW-0004">4Fe-4S</keyword>
<comment type="cofactor">
    <cofactor evidence="1">
        <name>[4Fe-4S] cluster</name>
        <dbReference type="ChEBI" id="CHEBI:49883"/>
    </cofactor>
</comment>
<dbReference type="SFLD" id="SFLDG01061">
    <property type="entry name" value="methylthiotransferase"/>
    <property type="match status" value="1"/>
</dbReference>
<evidence type="ECO:0000256" key="9">
    <source>
        <dbReference type="ARBA" id="ARBA00033765"/>
    </source>
</evidence>
<comment type="function">
    <text evidence="2">Catalyzes the methylthiolation of N6-(dimethylallyl)adenosine (i(6)A), leading to the formation of 2-methylthio-N6-(dimethylallyl)adenosine (ms(2)i(6)A) at position 37 in tRNAs that read codons beginning with uridine.</text>
</comment>
<evidence type="ECO:0000256" key="1">
    <source>
        <dbReference type="ARBA" id="ARBA00001966"/>
    </source>
</evidence>
<organism evidence="16">
    <name type="scientific">candidate division WOR-3 bacterium</name>
    <dbReference type="NCBI Taxonomy" id="2052148"/>
    <lineage>
        <taxon>Bacteria</taxon>
        <taxon>Bacteria division WOR-3</taxon>
    </lineage>
</organism>
<dbReference type="InterPro" id="IPR005839">
    <property type="entry name" value="Methylthiotransferase"/>
</dbReference>
<evidence type="ECO:0000256" key="3">
    <source>
        <dbReference type="ARBA" id="ARBA00022485"/>
    </source>
</evidence>
<evidence type="ECO:0000259" key="14">
    <source>
        <dbReference type="PROSITE" id="PS51449"/>
    </source>
</evidence>
<feature type="domain" description="TRAM" evidence="13">
    <location>
        <begin position="361"/>
        <end position="423"/>
    </location>
</feature>
<dbReference type="SUPFAM" id="SSF102114">
    <property type="entry name" value="Radical SAM enzymes"/>
    <property type="match status" value="1"/>
</dbReference>
<evidence type="ECO:0000259" key="15">
    <source>
        <dbReference type="PROSITE" id="PS51918"/>
    </source>
</evidence>
<dbReference type="SMART" id="SM00729">
    <property type="entry name" value="Elp3"/>
    <property type="match status" value="1"/>
</dbReference>
<dbReference type="InterPro" id="IPR038135">
    <property type="entry name" value="Methylthiotransferase_N_sf"/>
</dbReference>
<dbReference type="FunFam" id="3.40.50.12160:FF:000003">
    <property type="entry name" value="CDK5 regulatory subunit-associated protein 1"/>
    <property type="match status" value="1"/>
</dbReference>
<evidence type="ECO:0000256" key="7">
    <source>
        <dbReference type="ARBA" id="ARBA00023004"/>
    </source>
</evidence>
<keyword evidence="8" id="KW-0411">Iron-sulfur</keyword>
<proteinExistence type="predicted"/>
<evidence type="ECO:0000256" key="8">
    <source>
        <dbReference type="ARBA" id="ARBA00023014"/>
    </source>
</evidence>
<comment type="caution">
    <text evidence="16">The sequence shown here is derived from an EMBL/GenBank/DDBJ whole genome shotgun (WGS) entry which is preliminary data.</text>
</comment>
<dbReference type="SFLD" id="SFLDG01082">
    <property type="entry name" value="B12-binding_domain_containing"/>
    <property type="match status" value="1"/>
</dbReference>
<dbReference type="GO" id="GO:0051539">
    <property type="term" value="F:4 iron, 4 sulfur cluster binding"/>
    <property type="evidence" value="ECO:0007669"/>
    <property type="project" value="UniProtKB-KW"/>
</dbReference>
<dbReference type="InterPro" id="IPR006638">
    <property type="entry name" value="Elp3/MiaA/NifB-like_rSAM"/>
</dbReference>
<dbReference type="GO" id="GO:0005829">
    <property type="term" value="C:cytosol"/>
    <property type="evidence" value="ECO:0007669"/>
    <property type="project" value="TreeGrafter"/>
</dbReference>
<dbReference type="Gene3D" id="3.40.50.12160">
    <property type="entry name" value="Methylthiotransferase, N-terminal domain"/>
    <property type="match status" value="1"/>
</dbReference>
<gene>
    <name evidence="16" type="primary">miaB</name>
    <name evidence="16" type="ORF">ENU72_00025</name>
</gene>
<dbReference type="PROSITE" id="PS51449">
    <property type="entry name" value="MTTASE_N"/>
    <property type="match status" value="1"/>
</dbReference>
<evidence type="ECO:0000256" key="4">
    <source>
        <dbReference type="ARBA" id="ARBA00022679"/>
    </source>
</evidence>
<sequence>MKKFSIITFGCQMNVRDSHIIRQKLVKNNYIEENPENSDFVIINTCSVRKKAENKAKMYIKEYKRKGKIVIVAGCIPHHEKDKLFEIGADIIIGTRDYPFIDKIIKEWEKDKSKRLFLNFSKEEVFERIEEPFDISTFVEIMHGCDNFCSFCVVPYTRGREISRNAFEIKEEVECLIQKGVKEIVLIGQNVNSYFDGKYDFAELLEILNKISGKFWIKYISPHPRDFSYKVIKTIKNSEKISRWFHMPLQSGSNKILKLMRRDYTKEEYIDLINMIRDELGDVVITTDIIVGFPYEDERDFEDTIDVVRKVKFDMAFMFKYSKRPKTPASFFESQVDEKIKEERLNILINEVEKGIIERRKERIGKIYETLISGESEKYRGFSKGITRENLKILLKGEFEKGSFITCKIKDLKGRKLIGENLKEVEKCIL</sequence>
<keyword evidence="5" id="KW-0949">S-adenosyl-L-methionine</keyword>
<protein>
    <recommendedName>
        <fullName evidence="10">tRNA-2-methylthio-N(6)-dimethylallyladenosine synthase</fullName>
        <ecNumber evidence="9">2.8.4.3</ecNumber>
    </recommendedName>
    <alternativeName>
        <fullName evidence="12">(Dimethylallyl)adenosine tRNA methylthiotransferase MiaB</fullName>
    </alternativeName>
    <alternativeName>
        <fullName evidence="11">tRNA-i(6)A37 methylthiotransferase</fullName>
    </alternativeName>
</protein>
<keyword evidence="6" id="KW-0479">Metal-binding</keyword>
<evidence type="ECO:0000256" key="11">
    <source>
        <dbReference type="ARBA" id="ARBA00080698"/>
    </source>
</evidence>
<dbReference type="SFLD" id="SFLDS00029">
    <property type="entry name" value="Radical_SAM"/>
    <property type="match status" value="1"/>
</dbReference>
<dbReference type="Gene3D" id="3.80.30.20">
    <property type="entry name" value="tm_1862 like domain"/>
    <property type="match status" value="1"/>
</dbReference>
<dbReference type="CDD" id="cd01335">
    <property type="entry name" value="Radical_SAM"/>
    <property type="match status" value="1"/>
</dbReference>
<dbReference type="PROSITE" id="PS01278">
    <property type="entry name" value="MTTASE_RADICAL"/>
    <property type="match status" value="1"/>
</dbReference>
<feature type="domain" description="MTTase N-terminal" evidence="14">
    <location>
        <begin position="2"/>
        <end position="110"/>
    </location>
</feature>
<dbReference type="Pfam" id="PF04055">
    <property type="entry name" value="Radical_SAM"/>
    <property type="match status" value="1"/>
</dbReference>
<dbReference type="InterPro" id="IPR058240">
    <property type="entry name" value="rSAM_sf"/>
</dbReference>
<keyword evidence="7" id="KW-0408">Iron</keyword>
<dbReference type="InterPro" id="IPR023404">
    <property type="entry name" value="rSAM_horseshoe"/>
</dbReference>
<keyword evidence="4 16" id="KW-0808">Transferase</keyword>
<dbReference type="NCBIfam" id="TIGR01574">
    <property type="entry name" value="miaB-methiolase"/>
    <property type="match status" value="1"/>
</dbReference>
<evidence type="ECO:0000259" key="13">
    <source>
        <dbReference type="PROSITE" id="PS50926"/>
    </source>
</evidence>
<dbReference type="InterPro" id="IPR020612">
    <property type="entry name" value="Methylthiotransferase_CS"/>
</dbReference>
<dbReference type="PANTHER" id="PTHR43020">
    <property type="entry name" value="CDK5 REGULATORY SUBUNIT-ASSOCIATED PROTEIN 1"/>
    <property type="match status" value="1"/>
</dbReference>
<feature type="domain" description="Radical SAM core" evidence="15">
    <location>
        <begin position="131"/>
        <end position="358"/>
    </location>
</feature>
<reference evidence="16" key="1">
    <citation type="journal article" date="2020" name="mSystems">
        <title>Genome- and Community-Level Interaction Insights into Carbon Utilization and Element Cycling Functions of Hydrothermarchaeota in Hydrothermal Sediment.</title>
        <authorList>
            <person name="Zhou Z."/>
            <person name="Liu Y."/>
            <person name="Xu W."/>
            <person name="Pan J."/>
            <person name="Luo Z.H."/>
            <person name="Li M."/>
        </authorList>
    </citation>
    <scope>NUCLEOTIDE SEQUENCE [LARGE SCALE GENOMIC DNA]</scope>
    <source>
        <strain evidence="16">SpSt-695</strain>
    </source>
</reference>
<evidence type="ECO:0000256" key="5">
    <source>
        <dbReference type="ARBA" id="ARBA00022691"/>
    </source>
</evidence>
<dbReference type="GO" id="GO:0035597">
    <property type="term" value="F:tRNA-2-methylthio-N(6)-dimethylallyladenosine(37) synthase activity"/>
    <property type="evidence" value="ECO:0007669"/>
    <property type="project" value="UniProtKB-EC"/>
</dbReference>
<dbReference type="PANTHER" id="PTHR43020:SF2">
    <property type="entry name" value="MITOCHONDRIAL TRNA METHYLTHIOTRANSFERASE CDK5RAP1"/>
    <property type="match status" value="1"/>
</dbReference>